<proteinExistence type="predicted"/>
<name>A0A485B347_RAOTE</name>
<evidence type="ECO:0000313" key="2">
    <source>
        <dbReference type="Proteomes" id="UP000332594"/>
    </source>
</evidence>
<sequence length="96" mass="10844">MAEYFPHWHFTPPEGGLSFWVELPGMLATILSARAESRGIHIGTGTRFGLAGAFDRYLRLPFTLEDEALRSAFSTLQPLWHSLAQQSENTRARKII</sequence>
<dbReference type="Proteomes" id="UP000332594">
    <property type="component" value="Unassembled WGS sequence"/>
</dbReference>
<dbReference type="Gene3D" id="3.90.1150.10">
    <property type="entry name" value="Aspartate Aminotransferase, domain 1"/>
    <property type="match status" value="1"/>
</dbReference>
<evidence type="ECO:0008006" key="3">
    <source>
        <dbReference type="Google" id="ProtNLM"/>
    </source>
</evidence>
<organism evidence="1 2">
    <name type="scientific">Raoultella terrigena</name>
    <name type="common">Klebsiella terrigena</name>
    <dbReference type="NCBI Taxonomy" id="577"/>
    <lineage>
        <taxon>Bacteria</taxon>
        <taxon>Pseudomonadati</taxon>
        <taxon>Pseudomonadota</taxon>
        <taxon>Gammaproteobacteria</taxon>
        <taxon>Enterobacterales</taxon>
        <taxon>Enterobacteriaceae</taxon>
        <taxon>Klebsiella/Raoultella group</taxon>
        <taxon>Raoultella</taxon>
    </lineage>
</organism>
<dbReference type="SUPFAM" id="SSF53383">
    <property type="entry name" value="PLP-dependent transferases"/>
    <property type="match status" value="1"/>
</dbReference>
<dbReference type="EMBL" id="CAADJG010000002">
    <property type="protein sequence ID" value="VFS67291.1"/>
    <property type="molecule type" value="Genomic_DNA"/>
</dbReference>
<gene>
    <name evidence="1" type="ORF">NCTC13038_01070</name>
</gene>
<evidence type="ECO:0000313" key="1">
    <source>
        <dbReference type="EMBL" id="VFS67291.1"/>
    </source>
</evidence>
<accession>A0A485B347</accession>
<dbReference type="AlphaFoldDB" id="A0A485B347"/>
<dbReference type="InterPro" id="IPR015424">
    <property type="entry name" value="PyrdxlP-dep_Trfase"/>
</dbReference>
<protein>
    <recommendedName>
        <fullName evidence="3">2-aminoadipate transaminase</fullName>
    </recommendedName>
</protein>
<reference evidence="1 2" key="1">
    <citation type="submission" date="2019-03" db="EMBL/GenBank/DDBJ databases">
        <authorList>
            <consortium name="Pathogen Informatics"/>
        </authorList>
    </citation>
    <scope>NUCLEOTIDE SEQUENCE [LARGE SCALE GENOMIC DNA]</scope>
    <source>
        <strain evidence="1 2">NCTC13038</strain>
    </source>
</reference>
<dbReference type="InterPro" id="IPR015422">
    <property type="entry name" value="PyrdxlP-dep_Trfase_small"/>
</dbReference>